<feature type="compositionally biased region" description="Low complexity" evidence="1">
    <location>
        <begin position="1"/>
        <end position="31"/>
    </location>
</feature>
<protein>
    <submittedName>
        <fullName evidence="2">Uncharacterized protein</fullName>
    </submittedName>
</protein>
<dbReference type="Ensembl" id="ENSCSAVT00000001277.1">
    <property type="protein sequence ID" value="ENSCSAVP00000001262.1"/>
    <property type="gene ID" value="ENSCSAVG00000000703.1"/>
</dbReference>
<name>H2Y7G4_CIOSA</name>
<dbReference type="Proteomes" id="UP000007875">
    <property type="component" value="Unassembled WGS sequence"/>
</dbReference>
<dbReference type="GeneTree" id="ENSGT00940000165077"/>
<feature type="region of interest" description="Disordered" evidence="1">
    <location>
        <begin position="1"/>
        <end position="47"/>
    </location>
</feature>
<reference evidence="2" key="2">
    <citation type="submission" date="2025-08" db="UniProtKB">
        <authorList>
            <consortium name="Ensembl"/>
        </authorList>
    </citation>
    <scope>IDENTIFICATION</scope>
</reference>
<evidence type="ECO:0000313" key="3">
    <source>
        <dbReference type="Proteomes" id="UP000007875"/>
    </source>
</evidence>
<accession>H2Y7G4</accession>
<evidence type="ECO:0000256" key="1">
    <source>
        <dbReference type="SAM" id="MobiDB-lite"/>
    </source>
</evidence>
<organism evidence="2 3">
    <name type="scientific">Ciona savignyi</name>
    <name type="common">Pacific transparent sea squirt</name>
    <dbReference type="NCBI Taxonomy" id="51511"/>
    <lineage>
        <taxon>Eukaryota</taxon>
        <taxon>Metazoa</taxon>
        <taxon>Chordata</taxon>
        <taxon>Tunicata</taxon>
        <taxon>Ascidiacea</taxon>
        <taxon>Phlebobranchia</taxon>
        <taxon>Cionidae</taxon>
        <taxon>Ciona</taxon>
    </lineage>
</organism>
<keyword evidence="3" id="KW-1185">Reference proteome</keyword>
<evidence type="ECO:0000313" key="2">
    <source>
        <dbReference type="Ensembl" id="ENSCSAVP00000001262.1"/>
    </source>
</evidence>
<dbReference type="HOGENOM" id="CLU_1165480_0_0_1"/>
<feature type="region of interest" description="Disordered" evidence="1">
    <location>
        <begin position="62"/>
        <end position="96"/>
    </location>
</feature>
<reference evidence="3" key="1">
    <citation type="submission" date="2003-08" db="EMBL/GenBank/DDBJ databases">
        <authorList>
            <person name="Birren B."/>
            <person name="Nusbaum C."/>
            <person name="Abebe A."/>
            <person name="Abouelleil A."/>
            <person name="Adekoya E."/>
            <person name="Ait-zahra M."/>
            <person name="Allen N."/>
            <person name="Allen T."/>
            <person name="An P."/>
            <person name="Anderson M."/>
            <person name="Anderson S."/>
            <person name="Arachchi H."/>
            <person name="Armbruster J."/>
            <person name="Bachantsang P."/>
            <person name="Baldwin J."/>
            <person name="Barry A."/>
            <person name="Bayul T."/>
            <person name="Blitshsteyn B."/>
            <person name="Bloom T."/>
            <person name="Blye J."/>
            <person name="Boguslavskiy L."/>
            <person name="Borowsky M."/>
            <person name="Boukhgalter B."/>
            <person name="Brunache A."/>
            <person name="Butler J."/>
            <person name="Calixte N."/>
            <person name="Calvo S."/>
            <person name="Camarata J."/>
            <person name="Campo K."/>
            <person name="Chang J."/>
            <person name="Cheshatsang Y."/>
            <person name="Citroen M."/>
            <person name="Collymore A."/>
            <person name="Considine T."/>
            <person name="Cook A."/>
            <person name="Cooke P."/>
            <person name="Corum B."/>
            <person name="Cuomo C."/>
            <person name="David R."/>
            <person name="Dawoe T."/>
            <person name="Degray S."/>
            <person name="Dodge S."/>
            <person name="Dooley K."/>
            <person name="Dorje P."/>
            <person name="Dorjee K."/>
            <person name="Dorris L."/>
            <person name="Duffey N."/>
            <person name="Dupes A."/>
            <person name="Elkins T."/>
            <person name="Engels R."/>
            <person name="Erickson J."/>
            <person name="Farina A."/>
            <person name="Faro S."/>
            <person name="Ferreira P."/>
            <person name="Fischer H."/>
            <person name="Fitzgerald M."/>
            <person name="Foley K."/>
            <person name="Gage D."/>
            <person name="Galagan J."/>
            <person name="Gearin G."/>
            <person name="Gnerre S."/>
            <person name="Gnirke A."/>
            <person name="Goyette A."/>
            <person name="Graham J."/>
            <person name="Grandbois E."/>
            <person name="Gyaltsen K."/>
            <person name="Hafez N."/>
            <person name="Hagopian D."/>
            <person name="Hagos B."/>
            <person name="Hall J."/>
            <person name="Hatcher B."/>
            <person name="Heller A."/>
            <person name="Higgins H."/>
            <person name="Honan T."/>
            <person name="Horn A."/>
            <person name="Houde N."/>
            <person name="Hughes L."/>
            <person name="Hulme W."/>
            <person name="Husby E."/>
            <person name="Iliev I."/>
            <person name="Jaffe D."/>
            <person name="Jones C."/>
            <person name="Kamal M."/>
            <person name="Kamat A."/>
            <person name="Kamvysselis M."/>
            <person name="Karlsson E."/>
            <person name="Kells C."/>
            <person name="Kieu A."/>
            <person name="Kisner P."/>
            <person name="Kodira C."/>
            <person name="Kulbokas E."/>
            <person name="Labutti K."/>
            <person name="Lama D."/>
            <person name="Landers T."/>
            <person name="Leger J."/>
            <person name="Levine S."/>
            <person name="Lewis D."/>
            <person name="Lewis T."/>
            <person name="Lindblad-toh K."/>
            <person name="Liu X."/>
            <person name="Lokyitsang T."/>
            <person name="Lokyitsang Y."/>
            <person name="Lucien O."/>
            <person name="Lui A."/>
            <person name="Ma L.J."/>
            <person name="Mabbitt R."/>
            <person name="Macdonald J."/>
            <person name="Maclean C."/>
            <person name="Major J."/>
            <person name="Manning J."/>
            <person name="Marabella R."/>
            <person name="Maru K."/>
            <person name="Matthews C."/>
            <person name="Mauceli E."/>
            <person name="Mccarthy M."/>
            <person name="Mcdonough S."/>
            <person name="Mcghee T."/>
            <person name="Meldrim J."/>
            <person name="Meneus L."/>
            <person name="Mesirov J."/>
            <person name="Mihalev A."/>
            <person name="Mihova T."/>
            <person name="Mikkelsen T."/>
            <person name="Mlenga V."/>
            <person name="Moru K."/>
            <person name="Mozes J."/>
            <person name="Mulrain L."/>
            <person name="Munson G."/>
            <person name="Naylor J."/>
            <person name="Newes C."/>
            <person name="Nguyen C."/>
            <person name="Nguyen N."/>
            <person name="Nguyen T."/>
            <person name="Nicol R."/>
            <person name="Nielsen C."/>
            <person name="Nizzari M."/>
            <person name="Norbu C."/>
            <person name="Norbu N."/>
            <person name="O'donnell P."/>
            <person name="Okoawo O."/>
            <person name="O'leary S."/>
            <person name="Omotosho B."/>
            <person name="O'neill K."/>
            <person name="Osman S."/>
            <person name="Parker S."/>
            <person name="Perrin D."/>
            <person name="Phunkhang P."/>
            <person name="Piqani B."/>
            <person name="Purcell S."/>
            <person name="Rachupka T."/>
            <person name="Ramasamy U."/>
            <person name="Rameau R."/>
            <person name="Ray V."/>
            <person name="Raymond C."/>
            <person name="Retta R."/>
            <person name="Richardson S."/>
            <person name="Rise C."/>
            <person name="Rodriguez J."/>
            <person name="Rogers J."/>
            <person name="Rogov P."/>
            <person name="Rutman M."/>
            <person name="Schupbach R."/>
            <person name="Seaman C."/>
            <person name="Settipalli S."/>
            <person name="Sharpe T."/>
            <person name="Sheridan J."/>
            <person name="Sherpa N."/>
            <person name="Shi J."/>
            <person name="Smirnov S."/>
            <person name="Smith C."/>
            <person name="Sougnez C."/>
            <person name="Spencer B."/>
            <person name="Stalker J."/>
            <person name="Stange-thomann N."/>
            <person name="Stavropoulos S."/>
            <person name="Stetson K."/>
            <person name="Stone C."/>
            <person name="Stone S."/>
            <person name="Stubbs M."/>
            <person name="Talamas J."/>
            <person name="Tchuinga P."/>
            <person name="Tenzing P."/>
            <person name="Tesfaye S."/>
            <person name="Theodore J."/>
            <person name="Thoulutsang Y."/>
            <person name="Topham K."/>
            <person name="Towey S."/>
            <person name="Tsamla T."/>
            <person name="Tsomo N."/>
            <person name="Vallee D."/>
            <person name="Vassiliev H."/>
            <person name="Venkataraman V."/>
            <person name="Vinson J."/>
            <person name="Vo A."/>
            <person name="Wade C."/>
            <person name="Wang S."/>
            <person name="Wangchuk T."/>
            <person name="Wangdi T."/>
            <person name="Whittaker C."/>
            <person name="Wilkinson J."/>
            <person name="Wu Y."/>
            <person name="Wyman D."/>
            <person name="Yadav S."/>
            <person name="Yang S."/>
            <person name="Yang X."/>
            <person name="Yeager S."/>
            <person name="Yee E."/>
            <person name="Young G."/>
            <person name="Zainoun J."/>
            <person name="Zembeck L."/>
            <person name="Zimmer A."/>
            <person name="Zody M."/>
            <person name="Lander E."/>
        </authorList>
    </citation>
    <scope>NUCLEOTIDE SEQUENCE [LARGE SCALE GENOMIC DNA]</scope>
</reference>
<reference evidence="2" key="3">
    <citation type="submission" date="2025-09" db="UniProtKB">
        <authorList>
            <consortium name="Ensembl"/>
        </authorList>
    </citation>
    <scope>IDENTIFICATION</scope>
</reference>
<sequence length="238" mass="24495">MSYGYPPGSGQGYPPQQGAGYPGAQQGYPGAAPGGYPPAGAPGGYPPNAGGYPPAGGAPGGYPPAGGAPGSYPPQGGAPGGYPPQAGAPGGYPPAGGAGYPPQGGYPGAGAPPAAVFQVLKIYLHKDRKHQLKITLNQEECHTVVDRPLKVSMEGIHNRLHHRRVNRATEPHLLLQGNHTVPQHSSRGNHTELHKGMVHNLAAATPLHQCQAPTSYTVSHSNLMATLRHHKGPFEEPS</sequence>
<proteinExistence type="predicted"/>
<dbReference type="AlphaFoldDB" id="H2Y7G4"/>